<organism evidence="1">
    <name type="scientific">marine metagenome</name>
    <dbReference type="NCBI Taxonomy" id="408172"/>
    <lineage>
        <taxon>unclassified sequences</taxon>
        <taxon>metagenomes</taxon>
        <taxon>ecological metagenomes</taxon>
    </lineage>
</organism>
<protein>
    <submittedName>
        <fullName evidence="1">Uncharacterized protein</fullName>
    </submittedName>
</protein>
<accession>A0A381PX78</accession>
<name>A0A381PX78_9ZZZZ</name>
<feature type="non-terminal residue" evidence="1">
    <location>
        <position position="56"/>
    </location>
</feature>
<sequence length="56" mass="6005">MSKHVGIGQARTGKFRLIIEDSSCPSGQLRIHGVTVLRSHISAEVDGPSGWYAVAK</sequence>
<evidence type="ECO:0000313" key="1">
    <source>
        <dbReference type="EMBL" id="SUZ71490.1"/>
    </source>
</evidence>
<reference evidence="1" key="1">
    <citation type="submission" date="2018-05" db="EMBL/GenBank/DDBJ databases">
        <authorList>
            <person name="Lanie J.A."/>
            <person name="Ng W.-L."/>
            <person name="Kazmierczak K.M."/>
            <person name="Andrzejewski T.M."/>
            <person name="Davidsen T.M."/>
            <person name="Wayne K.J."/>
            <person name="Tettelin H."/>
            <person name="Glass J.I."/>
            <person name="Rusch D."/>
            <person name="Podicherti R."/>
            <person name="Tsui H.-C.T."/>
            <person name="Winkler M.E."/>
        </authorList>
    </citation>
    <scope>NUCLEOTIDE SEQUENCE</scope>
</reference>
<proteinExistence type="predicted"/>
<gene>
    <name evidence="1" type="ORF">METZ01_LOCUS24344</name>
</gene>
<dbReference type="AlphaFoldDB" id="A0A381PX78"/>
<dbReference type="EMBL" id="UINC01001124">
    <property type="protein sequence ID" value="SUZ71490.1"/>
    <property type="molecule type" value="Genomic_DNA"/>
</dbReference>